<evidence type="ECO:0000256" key="4">
    <source>
        <dbReference type="ARBA" id="ARBA00022795"/>
    </source>
</evidence>
<reference evidence="8 9" key="1">
    <citation type="journal article" date="2014" name="Int. J. Syst. Evol. Microbiol.">
        <title>Description of Galbitalea soli gen. nov., sp. nov., and Frondihabitans sucicola sp. nov.</title>
        <authorList>
            <person name="Kim S.J."/>
            <person name="Lim J.M."/>
            <person name="Ahn J.H."/>
            <person name="Weon H.Y."/>
            <person name="Hamada M."/>
            <person name="Suzuki K."/>
            <person name="Ahn T.Y."/>
            <person name="Kwon S.W."/>
        </authorList>
    </citation>
    <scope>NUCLEOTIDE SEQUENCE [LARGE SCALE GENOMIC DNA]</scope>
    <source>
        <strain evidence="8 9">NBRC 108727</strain>
    </source>
</reference>
<evidence type="ECO:0000256" key="1">
    <source>
        <dbReference type="ARBA" id="ARBA00003041"/>
    </source>
</evidence>
<comment type="similarity">
    <text evidence="2">Belongs to the FliH family.</text>
</comment>
<proteinExistence type="inferred from homology"/>
<dbReference type="Proteomes" id="UP000479756">
    <property type="component" value="Unassembled WGS sequence"/>
</dbReference>
<keyword evidence="3" id="KW-0813">Transport</keyword>
<evidence type="ECO:0000313" key="8">
    <source>
        <dbReference type="EMBL" id="NEM91175.1"/>
    </source>
</evidence>
<dbReference type="InterPro" id="IPR018035">
    <property type="entry name" value="Flagellar_FliH/T3SS_HrpE"/>
</dbReference>
<name>A0A7C9TQG9_9MICO</name>
<evidence type="ECO:0000259" key="7">
    <source>
        <dbReference type="Pfam" id="PF02108"/>
    </source>
</evidence>
<dbReference type="AlphaFoldDB" id="A0A7C9TQG9"/>
<protein>
    <recommendedName>
        <fullName evidence="7">Flagellar assembly protein FliH/Type III secretion system HrpE domain-containing protein</fullName>
    </recommendedName>
</protein>
<dbReference type="EMBL" id="JAAGWZ010000002">
    <property type="protein sequence ID" value="NEM91175.1"/>
    <property type="molecule type" value="Genomic_DNA"/>
</dbReference>
<dbReference type="PANTHER" id="PTHR34982:SF1">
    <property type="entry name" value="FLAGELLAR ASSEMBLY PROTEIN FLIH"/>
    <property type="match status" value="1"/>
</dbReference>
<dbReference type="RefSeq" id="WP_163472857.1">
    <property type="nucleotide sequence ID" value="NZ_JAAGWZ010000002.1"/>
</dbReference>
<feature type="domain" description="Flagellar assembly protein FliH/Type III secretion system HrpE" evidence="7">
    <location>
        <begin position="87"/>
        <end position="186"/>
    </location>
</feature>
<keyword evidence="9" id="KW-1185">Reference proteome</keyword>
<evidence type="ECO:0000313" key="9">
    <source>
        <dbReference type="Proteomes" id="UP000479756"/>
    </source>
</evidence>
<gene>
    <name evidence="8" type="ORF">G3T37_07375</name>
</gene>
<organism evidence="8 9">
    <name type="scientific">Galbitalea soli</name>
    <dbReference type="NCBI Taxonomy" id="1268042"/>
    <lineage>
        <taxon>Bacteria</taxon>
        <taxon>Bacillati</taxon>
        <taxon>Actinomycetota</taxon>
        <taxon>Actinomycetes</taxon>
        <taxon>Micrococcales</taxon>
        <taxon>Microbacteriaceae</taxon>
        <taxon>Galbitalea</taxon>
    </lineage>
</organism>
<sequence length="202" mass="21174">MSPEPQFSPLAFPALRADTLDADLDQARTRGHAAGYAAGLRLAAAEADARAARLAEQQFRDRESARASVASAVHALEIAAALFAQRSLPVLAEADAALADAALDLATTIVGWREGDAELFAMAAARRALAETQAAEVLRVRLNPDDLELIGESAELLARVTVVADPTVERGDALVDLEDGRIDARIGAAVARATAAIRGEWA</sequence>
<keyword evidence="4" id="KW-1005">Bacterial flagellum biogenesis</keyword>
<dbReference type="GO" id="GO:0005829">
    <property type="term" value="C:cytosol"/>
    <property type="evidence" value="ECO:0007669"/>
    <property type="project" value="TreeGrafter"/>
</dbReference>
<comment type="caution">
    <text evidence="8">The sequence shown here is derived from an EMBL/GenBank/DDBJ whole genome shotgun (WGS) entry which is preliminary data.</text>
</comment>
<keyword evidence="5" id="KW-0653">Protein transport</keyword>
<dbReference type="InterPro" id="IPR051472">
    <property type="entry name" value="T3SS_Stator/FliH"/>
</dbReference>
<evidence type="ECO:0000256" key="2">
    <source>
        <dbReference type="ARBA" id="ARBA00006602"/>
    </source>
</evidence>
<dbReference type="PANTHER" id="PTHR34982">
    <property type="entry name" value="YOP PROTEINS TRANSLOCATION PROTEIN L"/>
    <property type="match status" value="1"/>
</dbReference>
<dbReference type="Pfam" id="PF02108">
    <property type="entry name" value="FliH"/>
    <property type="match status" value="1"/>
</dbReference>
<evidence type="ECO:0000256" key="6">
    <source>
        <dbReference type="ARBA" id="ARBA00023225"/>
    </source>
</evidence>
<comment type="function">
    <text evidence="1">Needed for flagellar regrowth and assembly.</text>
</comment>
<dbReference type="GO" id="GO:0044781">
    <property type="term" value="P:bacterial-type flagellum organization"/>
    <property type="evidence" value="ECO:0007669"/>
    <property type="project" value="UniProtKB-KW"/>
</dbReference>
<dbReference type="GO" id="GO:0015031">
    <property type="term" value="P:protein transport"/>
    <property type="evidence" value="ECO:0007669"/>
    <property type="project" value="UniProtKB-KW"/>
</dbReference>
<evidence type="ECO:0000256" key="5">
    <source>
        <dbReference type="ARBA" id="ARBA00022927"/>
    </source>
</evidence>
<accession>A0A7C9TQG9</accession>
<evidence type="ECO:0000256" key="3">
    <source>
        <dbReference type="ARBA" id="ARBA00022448"/>
    </source>
</evidence>
<keyword evidence="6" id="KW-1006">Bacterial flagellum protein export</keyword>